<dbReference type="AlphaFoldDB" id="A0A5J9TU64"/>
<evidence type="ECO:0008006" key="3">
    <source>
        <dbReference type="Google" id="ProtNLM"/>
    </source>
</evidence>
<reference evidence="1 2" key="1">
    <citation type="journal article" date="2019" name="Sci. Rep.">
        <title>A high-quality genome of Eragrostis curvula grass provides insights into Poaceae evolution and supports new strategies to enhance forage quality.</title>
        <authorList>
            <person name="Carballo J."/>
            <person name="Santos B.A.C.M."/>
            <person name="Zappacosta D."/>
            <person name="Garbus I."/>
            <person name="Selva J.P."/>
            <person name="Gallo C.A."/>
            <person name="Diaz A."/>
            <person name="Albertini E."/>
            <person name="Caccamo M."/>
            <person name="Echenique V."/>
        </authorList>
    </citation>
    <scope>NUCLEOTIDE SEQUENCE [LARGE SCALE GENOMIC DNA]</scope>
    <source>
        <strain evidence="2">cv. Victoria</strain>
        <tissue evidence="1">Leaf</tissue>
    </source>
</reference>
<sequence length="180" mass="20030">MELLSNTSVHHAVLDEYIMPSEKRPGNDELVDPTVTLPVIDLATGRHLVVDEIIEAGKEFGFFQARTKPFRLDTSTAYVDGDRSPRYWRDYLQLLCFPVDRFAPDWPAKPDAFRRSLAAYAGAVQQLAATVLGLVSERLGLDESFFRGELSGGGTLMNVDGGETVEAGCLPRFPRQKRQV</sequence>
<accession>A0A5J9TU64</accession>
<dbReference type="OrthoDB" id="693178at2759"/>
<protein>
    <recommendedName>
        <fullName evidence="3">Non-haem dioxygenase N-terminal domain-containing protein</fullName>
    </recommendedName>
</protein>
<dbReference type="SUPFAM" id="SSF51197">
    <property type="entry name" value="Clavaminate synthase-like"/>
    <property type="match status" value="1"/>
</dbReference>
<dbReference type="Proteomes" id="UP000324897">
    <property type="component" value="Unassembled WGS sequence"/>
</dbReference>
<gene>
    <name evidence="1" type="ORF">EJB05_38401</name>
</gene>
<proteinExistence type="predicted"/>
<comment type="caution">
    <text evidence="1">The sequence shown here is derived from an EMBL/GenBank/DDBJ whole genome shotgun (WGS) entry which is preliminary data.</text>
</comment>
<evidence type="ECO:0000313" key="2">
    <source>
        <dbReference type="Proteomes" id="UP000324897"/>
    </source>
</evidence>
<dbReference type="InterPro" id="IPR027443">
    <property type="entry name" value="IPNS-like_sf"/>
</dbReference>
<evidence type="ECO:0000313" key="1">
    <source>
        <dbReference type="EMBL" id="TVU14904.1"/>
    </source>
</evidence>
<dbReference type="Gene3D" id="2.60.120.330">
    <property type="entry name" value="B-lactam Antibiotic, Isopenicillin N Synthase, Chain"/>
    <property type="match status" value="1"/>
</dbReference>
<keyword evidence="2" id="KW-1185">Reference proteome</keyword>
<dbReference type="Gramene" id="TVU14904">
    <property type="protein sequence ID" value="TVU14904"/>
    <property type="gene ID" value="EJB05_38401"/>
</dbReference>
<dbReference type="EMBL" id="RWGY01000031">
    <property type="protein sequence ID" value="TVU14904.1"/>
    <property type="molecule type" value="Genomic_DNA"/>
</dbReference>
<name>A0A5J9TU64_9POAL</name>
<feature type="non-terminal residue" evidence="1">
    <location>
        <position position="1"/>
    </location>
</feature>
<organism evidence="1 2">
    <name type="scientific">Eragrostis curvula</name>
    <name type="common">weeping love grass</name>
    <dbReference type="NCBI Taxonomy" id="38414"/>
    <lineage>
        <taxon>Eukaryota</taxon>
        <taxon>Viridiplantae</taxon>
        <taxon>Streptophyta</taxon>
        <taxon>Embryophyta</taxon>
        <taxon>Tracheophyta</taxon>
        <taxon>Spermatophyta</taxon>
        <taxon>Magnoliopsida</taxon>
        <taxon>Liliopsida</taxon>
        <taxon>Poales</taxon>
        <taxon>Poaceae</taxon>
        <taxon>PACMAD clade</taxon>
        <taxon>Chloridoideae</taxon>
        <taxon>Eragrostideae</taxon>
        <taxon>Eragrostidinae</taxon>
        <taxon>Eragrostis</taxon>
    </lineage>
</organism>